<evidence type="ECO:0000313" key="3">
    <source>
        <dbReference type="Proteomes" id="UP001145021"/>
    </source>
</evidence>
<name>A0A9W8CJ33_9FUNG</name>
<organism evidence="2 3">
    <name type="scientific">Coemansia asiatica</name>
    <dbReference type="NCBI Taxonomy" id="1052880"/>
    <lineage>
        <taxon>Eukaryota</taxon>
        <taxon>Fungi</taxon>
        <taxon>Fungi incertae sedis</taxon>
        <taxon>Zoopagomycota</taxon>
        <taxon>Kickxellomycotina</taxon>
        <taxon>Kickxellomycetes</taxon>
        <taxon>Kickxellales</taxon>
        <taxon>Kickxellaceae</taxon>
        <taxon>Coemansia</taxon>
    </lineage>
</organism>
<dbReference type="Proteomes" id="UP001145021">
    <property type="component" value="Unassembled WGS sequence"/>
</dbReference>
<dbReference type="AlphaFoldDB" id="A0A9W8CJ33"/>
<accession>A0A9W8CJ33</accession>
<reference evidence="2" key="1">
    <citation type="submission" date="2022-07" db="EMBL/GenBank/DDBJ databases">
        <title>Phylogenomic reconstructions and comparative analyses of Kickxellomycotina fungi.</title>
        <authorList>
            <person name="Reynolds N.K."/>
            <person name="Stajich J.E."/>
            <person name="Barry K."/>
            <person name="Grigoriev I.V."/>
            <person name="Crous P."/>
            <person name="Smith M.E."/>
        </authorList>
    </citation>
    <scope>NUCLEOTIDE SEQUENCE</scope>
    <source>
        <strain evidence="2">NBRC 105413</strain>
    </source>
</reference>
<sequence>MTFTIVTRTLRPCSAIVRAPRTTTTTTTTTITAALARRALLVPAGMRAYTKVDTDVEASQLNPTDFHKYLQTRNREPMEFMAEESEILVSESFGADASLSKDASSNNSGLHGSRGVNEEFAKQIHDLLSPTYGE</sequence>
<proteinExistence type="predicted"/>
<evidence type="ECO:0000256" key="1">
    <source>
        <dbReference type="SAM" id="MobiDB-lite"/>
    </source>
</evidence>
<feature type="region of interest" description="Disordered" evidence="1">
    <location>
        <begin position="98"/>
        <end position="119"/>
    </location>
</feature>
<evidence type="ECO:0000313" key="2">
    <source>
        <dbReference type="EMBL" id="KAJ1646019.1"/>
    </source>
</evidence>
<keyword evidence="3" id="KW-1185">Reference proteome</keyword>
<comment type="caution">
    <text evidence="2">The sequence shown here is derived from an EMBL/GenBank/DDBJ whole genome shotgun (WGS) entry which is preliminary data.</text>
</comment>
<dbReference type="EMBL" id="JANBOH010000078">
    <property type="protein sequence ID" value="KAJ1646019.1"/>
    <property type="molecule type" value="Genomic_DNA"/>
</dbReference>
<feature type="compositionally biased region" description="Polar residues" evidence="1">
    <location>
        <begin position="101"/>
        <end position="110"/>
    </location>
</feature>
<gene>
    <name evidence="2" type="ORF">LPJ64_002442</name>
</gene>
<protein>
    <submittedName>
        <fullName evidence="2">Uncharacterized protein</fullName>
    </submittedName>
</protein>